<dbReference type="PANTHER" id="PTHR23342:SF0">
    <property type="entry name" value="N-ACETYLGLUTAMATE SYNTHASE, MITOCHONDRIAL"/>
    <property type="match status" value="1"/>
</dbReference>
<dbReference type="Gene3D" id="3.40.1160.10">
    <property type="entry name" value="Acetylglutamate kinase-like"/>
    <property type="match status" value="1"/>
</dbReference>
<feature type="site" description="Transition state stabilizer" evidence="8">
    <location>
        <position position="244"/>
    </location>
</feature>
<evidence type="ECO:0000256" key="3">
    <source>
        <dbReference type="ARBA" id="ARBA00022605"/>
    </source>
</evidence>
<feature type="domain" description="Aspartate/glutamate/uridylate kinase" evidence="10">
    <location>
        <begin position="27"/>
        <end position="263"/>
    </location>
</feature>
<dbReference type="InterPro" id="IPR041727">
    <property type="entry name" value="NAGK-C"/>
</dbReference>
<dbReference type="GO" id="GO:0042450">
    <property type="term" value="P:L-arginine biosynthetic process via ornithine"/>
    <property type="evidence" value="ECO:0007669"/>
    <property type="project" value="UniProtKB-UniRule"/>
</dbReference>
<dbReference type="UniPathway" id="UPA00068">
    <property type="reaction ID" value="UER00107"/>
</dbReference>
<feature type="binding site" evidence="8">
    <location>
        <position position="181"/>
    </location>
    <ligand>
        <name>substrate</name>
    </ligand>
</feature>
<evidence type="ECO:0000256" key="1">
    <source>
        <dbReference type="ARBA" id="ARBA00004828"/>
    </source>
</evidence>
<dbReference type="HAMAP" id="MF_00082">
    <property type="entry name" value="ArgB"/>
    <property type="match status" value="1"/>
</dbReference>
<comment type="similarity">
    <text evidence="8">Belongs to the acetylglutamate kinase family. ArgB subfamily.</text>
</comment>
<feature type="transmembrane region" description="Helical" evidence="9">
    <location>
        <begin position="51"/>
        <end position="70"/>
    </location>
</feature>
<dbReference type="GO" id="GO:0003991">
    <property type="term" value="F:acetylglutamate kinase activity"/>
    <property type="evidence" value="ECO:0007669"/>
    <property type="project" value="UniProtKB-UniRule"/>
</dbReference>
<dbReference type="EMBL" id="MF101413">
    <property type="protein sequence ID" value="ARW60479.1"/>
    <property type="molecule type" value="Genomic_DNA"/>
</dbReference>
<dbReference type="AlphaFoldDB" id="A0A1Z1M334"/>
<keyword evidence="6 8" id="KW-0418">Kinase</keyword>
<evidence type="ECO:0000313" key="11">
    <source>
        <dbReference type="EMBL" id="ARW60479.1"/>
    </source>
</evidence>
<keyword evidence="11" id="KW-0934">Plastid</keyword>
<gene>
    <name evidence="8 11" type="primary">argB</name>
</gene>
<accession>A0A1Z1M334</accession>
<evidence type="ECO:0000256" key="6">
    <source>
        <dbReference type="ARBA" id="ARBA00022777"/>
    </source>
</evidence>
<sequence>MSNSINSDRFYFTEDTLPLIRKYTGSTFVVKYGGSAMKNKFLQMNVIQDLAFLYSLGIKIILVHGGGYLINSWLRKLNIEPKFEQGLRVTDANTIEVVEMVLSGYINKKLISLLNQSQIPSVGLSGKDGNLVTVLPLSSNSQNLTGKISSINNNILITLLDSKFFPVVSSVASDTTGQTYNINADTLASSIASSVNADKLILLTDTPGILYDINDVSSLVKMANLDKIYSLKSNGVITGGMIPKIDCCIDALNGKVPAVHIIDGRVRYSLLYEVLTNNRLGSMLVAR</sequence>
<dbReference type="CDD" id="cd04250">
    <property type="entry name" value="AAK_NAGK-C"/>
    <property type="match status" value="1"/>
</dbReference>
<dbReference type="InterPro" id="IPR036393">
    <property type="entry name" value="AceGlu_kinase-like_sf"/>
</dbReference>
<dbReference type="PRINTS" id="PR00474">
    <property type="entry name" value="GLU5KINASE"/>
</dbReference>
<evidence type="ECO:0000256" key="2">
    <source>
        <dbReference type="ARBA" id="ARBA00022571"/>
    </source>
</evidence>
<dbReference type="EC" id="2.7.2.8" evidence="8"/>
<dbReference type="InterPro" id="IPR001057">
    <property type="entry name" value="Glu/AcGlu_kinase"/>
</dbReference>
<proteinExistence type="inferred from homology"/>
<feature type="binding site" evidence="8">
    <location>
        <position position="88"/>
    </location>
    <ligand>
        <name>substrate</name>
    </ligand>
</feature>
<keyword evidence="9" id="KW-0472">Membrane</keyword>
<keyword evidence="11" id="KW-0150">Chloroplast</keyword>
<dbReference type="GO" id="GO:0009507">
    <property type="term" value="C:chloroplast"/>
    <property type="evidence" value="ECO:0007669"/>
    <property type="project" value="UniProtKB-SubCell"/>
</dbReference>
<keyword evidence="5 8" id="KW-0547">Nucleotide-binding</keyword>
<protein>
    <recommendedName>
        <fullName evidence="8">Acetylglutamate kinase</fullName>
        <ecNumber evidence="8">2.7.2.8</ecNumber>
    </recommendedName>
    <alternativeName>
        <fullName evidence="8">N-acetyl-L-glutamate 5-phosphotransferase</fullName>
    </alternativeName>
    <alternativeName>
        <fullName evidence="8">NAG kinase</fullName>
        <shortName evidence="8">NAGK</shortName>
    </alternativeName>
</protein>
<organism evidence="11">
    <name type="scientific">Periphykon beckeri</name>
    <dbReference type="NCBI Taxonomy" id="2006982"/>
    <lineage>
        <taxon>Eukaryota</taxon>
        <taxon>Rhodophyta</taxon>
        <taxon>Florideophyceae</taxon>
        <taxon>Rhodymeniophycidae</taxon>
        <taxon>Ceramiales</taxon>
        <taxon>Rhodomelaceae</taxon>
        <taxon>Periphykon</taxon>
    </lineage>
</organism>
<keyword evidence="9" id="KW-0812">Transmembrane</keyword>
<dbReference type="Pfam" id="PF00696">
    <property type="entry name" value="AA_kinase"/>
    <property type="match status" value="1"/>
</dbReference>
<geneLocation type="chloroplast" evidence="11"/>
<evidence type="ECO:0000256" key="8">
    <source>
        <dbReference type="HAMAP-Rule" id="MF_00082"/>
    </source>
</evidence>
<dbReference type="FunFam" id="3.40.1160.10:FF:000004">
    <property type="entry name" value="Acetylglutamate kinase"/>
    <property type="match status" value="1"/>
</dbReference>
<dbReference type="PANTHER" id="PTHR23342">
    <property type="entry name" value="N-ACETYLGLUTAMATE SYNTHASE"/>
    <property type="match status" value="1"/>
</dbReference>
<evidence type="ECO:0000256" key="7">
    <source>
        <dbReference type="ARBA" id="ARBA00022840"/>
    </source>
</evidence>
<dbReference type="InterPro" id="IPR004662">
    <property type="entry name" value="AcgluKinase_fam"/>
</dbReference>
<dbReference type="RefSeq" id="YP_009392131.1">
    <property type="nucleotide sequence ID" value="NC_035261.1"/>
</dbReference>
<dbReference type="GO" id="GO:0005524">
    <property type="term" value="F:ATP binding"/>
    <property type="evidence" value="ECO:0007669"/>
    <property type="project" value="UniProtKB-UniRule"/>
</dbReference>
<comment type="catalytic activity">
    <reaction evidence="8">
        <text>N-acetyl-L-glutamate + ATP = N-acetyl-L-glutamyl 5-phosphate + ADP</text>
        <dbReference type="Rhea" id="RHEA:14629"/>
        <dbReference type="ChEBI" id="CHEBI:30616"/>
        <dbReference type="ChEBI" id="CHEBI:44337"/>
        <dbReference type="ChEBI" id="CHEBI:57936"/>
        <dbReference type="ChEBI" id="CHEBI:456216"/>
        <dbReference type="EC" id="2.7.2.8"/>
    </reaction>
</comment>
<comment type="function">
    <text evidence="8">Catalyzes the ATP-dependent phosphorylation of N-acetyl-L-glutamate.</text>
</comment>
<evidence type="ECO:0000256" key="4">
    <source>
        <dbReference type="ARBA" id="ARBA00022679"/>
    </source>
</evidence>
<keyword evidence="2 8" id="KW-0055">Arginine biosynthesis</keyword>
<evidence type="ECO:0000259" key="10">
    <source>
        <dbReference type="Pfam" id="PF00696"/>
    </source>
</evidence>
<keyword evidence="3 8" id="KW-0028">Amino-acid biosynthesis</keyword>
<dbReference type="InterPro" id="IPR037528">
    <property type="entry name" value="ArgB"/>
</dbReference>
<keyword evidence="4 8" id="KW-0808">Transferase</keyword>
<dbReference type="SUPFAM" id="SSF53633">
    <property type="entry name" value="Carbamate kinase-like"/>
    <property type="match status" value="1"/>
</dbReference>
<feature type="site" description="Transition state stabilizer" evidence="8">
    <location>
        <position position="31"/>
    </location>
</feature>
<evidence type="ECO:0000256" key="5">
    <source>
        <dbReference type="ARBA" id="ARBA00022741"/>
    </source>
</evidence>
<reference evidence="11" key="1">
    <citation type="journal article" date="2017" name="J. Phycol.">
        <title>Analysis of chloroplast genomes and a supermatrix inform reclassification of the Rhodomelaceae (Rhodophyta).</title>
        <authorList>
            <person name="Diaz-Tapia P."/>
            <person name="Maggs C.A."/>
            <person name="West J.A."/>
            <person name="Verbruggen H."/>
        </authorList>
    </citation>
    <scope>NUCLEOTIDE SEQUENCE</scope>
    <source>
        <strain evidence="11">JH1427</strain>
    </source>
</reference>
<evidence type="ECO:0000256" key="9">
    <source>
        <dbReference type="SAM" id="Phobius"/>
    </source>
</evidence>
<dbReference type="GeneID" id="33353609"/>
<dbReference type="PIRSF" id="PIRSF000728">
    <property type="entry name" value="NAGK"/>
    <property type="match status" value="1"/>
</dbReference>
<keyword evidence="9" id="KW-1133">Transmembrane helix</keyword>
<comment type="pathway">
    <text evidence="1 8">Amino-acid biosynthesis; L-arginine biosynthesis; N(2)-acetyl-L-ornithine from L-glutamate: step 2/4.</text>
</comment>
<dbReference type="NCBIfam" id="TIGR00761">
    <property type="entry name" value="argB"/>
    <property type="match status" value="1"/>
</dbReference>
<name>A0A1Z1M334_9FLOR</name>
<dbReference type="InterPro" id="IPR001048">
    <property type="entry name" value="Asp/Glu/Uridylate_kinase"/>
</dbReference>
<feature type="binding site" evidence="8">
    <location>
        <begin position="66"/>
        <end position="67"/>
    </location>
    <ligand>
        <name>substrate</name>
    </ligand>
</feature>
<comment type="subcellular location">
    <subcellularLocation>
        <location evidence="8">Plastid</location>
        <location evidence="8">Chloroplast</location>
    </subcellularLocation>
</comment>
<keyword evidence="7 8" id="KW-0067">ATP-binding</keyword>